<dbReference type="Proteomes" id="UP001244552">
    <property type="component" value="Unassembled WGS sequence"/>
</dbReference>
<comment type="caution">
    <text evidence="3">The sequence shown here is derived from an EMBL/GenBank/DDBJ whole genome shotgun (WGS) entry which is preliminary data.</text>
</comment>
<dbReference type="PANTHER" id="PTHR42160">
    <property type="entry name" value="URACIL-DNA GLYCOSYLASE SUPERFAMILY PROTEIN"/>
    <property type="match status" value="1"/>
</dbReference>
<protein>
    <submittedName>
        <fullName evidence="3">Uracil-DNA glycosylase</fullName>
    </submittedName>
</protein>
<dbReference type="InterPro" id="IPR036895">
    <property type="entry name" value="Uracil-DNA_glycosylase-like_sf"/>
</dbReference>
<dbReference type="Pfam" id="PF03167">
    <property type="entry name" value="UDG"/>
    <property type="match status" value="1"/>
</dbReference>
<dbReference type="PANTHER" id="PTHR42160:SF1">
    <property type="entry name" value="URACIL-DNA GLYCOSYLASE SUPERFAMILY PROTEIN"/>
    <property type="match status" value="1"/>
</dbReference>
<dbReference type="InterPro" id="IPR047124">
    <property type="entry name" value="HI_0220.2"/>
</dbReference>
<dbReference type="Gene3D" id="3.40.470.10">
    <property type="entry name" value="Uracil-DNA glycosylase-like domain"/>
    <property type="match status" value="1"/>
</dbReference>
<evidence type="ECO:0000259" key="2">
    <source>
        <dbReference type="SMART" id="SM00986"/>
    </source>
</evidence>
<sequence length="221" mass="23975">MSDLDNGPDPGGPDLGGPDLGGPDLDHPDLGGLFARVRACTLCAGLLPHGCRPVLRGSASARLLIVGQAPGARVHASGIPWDDPSGDRLRKWLAMDRPAFYDESRIAVVPMGLCYPGTMPKGGDYPPRPECAPLWHPPLLQALSGVRLTLLIGQYAQARYLGDRRKATMTQTVAAWRDYGPAVLPLPHPSWRNTAWLNRNPWFEAELVPVLRRRVDEALAG</sequence>
<evidence type="ECO:0000256" key="1">
    <source>
        <dbReference type="SAM" id="MobiDB-lite"/>
    </source>
</evidence>
<dbReference type="EMBL" id="JAUSVU010000008">
    <property type="protein sequence ID" value="MDQ0533865.1"/>
    <property type="molecule type" value="Genomic_DNA"/>
</dbReference>
<evidence type="ECO:0000313" key="4">
    <source>
        <dbReference type="Proteomes" id="UP001244552"/>
    </source>
</evidence>
<organism evidence="3 4">
    <name type="scientific">Azospirillum picis</name>
    <dbReference type="NCBI Taxonomy" id="488438"/>
    <lineage>
        <taxon>Bacteria</taxon>
        <taxon>Pseudomonadati</taxon>
        <taxon>Pseudomonadota</taxon>
        <taxon>Alphaproteobacteria</taxon>
        <taxon>Rhodospirillales</taxon>
        <taxon>Azospirillaceae</taxon>
        <taxon>Azospirillum</taxon>
    </lineage>
</organism>
<dbReference type="InterPro" id="IPR005122">
    <property type="entry name" value="Uracil-DNA_glycosylase-like"/>
</dbReference>
<dbReference type="SMART" id="SM00987">
    <property type="entry name" value="UreE_C"/>
    <property type="match status" value="1"/>
</dbReference>
<feature type="domain" description="Uracil-DNA glycosylase-like" evidence="2">
    <location>
        <begin position="54"/>
        <end position="212"/>
    </location>
</feature>
<gene>
    <name evidence="3" type="ORF">QO018_002728</name>
</gene>
<feature type="region of interest" description="Disordered" evidence="1">
    <location>
        <begin position="1"/>
        <end position="24"/>
    </location>
</feature>
<dbReference type="CDD" id="cd10033">
    <property type="entry name" value="UDG_like"/>
    <property type="match status" value="1"/>
</dbReference>
<name>A0ABU0MK78_9PROT</name>
<keyword evidence="4" id="KW-1185">Reference proteome</keyword>
<dbReference type="SUPFAM" id="SSF52141">
    <property type="entry name" value="Uracil-DNA glycosylase-like"/>
    <property type="match status" value="1"/>
</dbReference>
<dbReference type="SMART" id="SM00986">
    <property type="entry name" value="UDG"/>
    <property type="match status" value="1"/>
</dbReference>
<evidence type="ECO:0000313" key="3">
    <source>
        <dbReference type="EMBL" id="MDQ0533865.1"/>
    </source>
</evidence>
<proteinExistence type="predicted"/>
<reference evidence="3 4" key="1">
    <citation type="submission" date="2023-07" db="EMBL/GenBank/DDBJ databases">
        <title>Genomic Encyclopedia of Type Strains, Phase IV (KMG-IV): sequencing the most valuable type-strain genomes for metagenomic binning, comparative biology and taxonomic classification.</title>
        <authorList>
            <person name="Goeker M."/>
        </authorList>
    </citation>
    <scope>NUCLEOTIDE SEQUENCE [LARGE SCALE GENOMIC DNA]</scope>
    <source>
        <strain evidence="3 4">DSM 19922</strain>
    </source>
</reference>
<accession>A0ABU0MK78</accession>